<sequence length="145" mass="15315">MGRISASVELPATPEKVWAEFADPNNFEKWLTIHTKWKGDVPARFELGAQVSEVVTMLGMPNTITWTVDEYAEPSKLVISGTGMAGVKVSFALSVQAGGAGAIAAIDAEFSGQMIVGALGKAVEKDGKKNLDSSLENFKQLVGAS</sequence>
<dbReference type="STRING" id="394193.SAMN04489732_111208"/>
<keyword evidence="2" id="KW-1185">Reference proteome</keyword>
<accession>A0A1H8Y6S0</accession>
<name>A0A1H8Y6S0_9PSEU</name>
<reference evidence="1 2" key="1">
    <citation type="submission" date="2016-10" db="EMBL/GenBank/DDBJ databases">
        <authorList>
            <person name="de Groot N.N."/>
        </authorList>
    </citation>
    <scope>NUCLEOTIDE SEQUENCE [LARGE SCALE GENOMIC DNA]</scope>
    <source>
        <strain evidence="1 2">DSM 44993</strain>
    </source>
</reference>
<evidence type="ECO:0000313" key="1">
    <source>
        <dbReference type="EMBL" id="SEP47777.1"/>
    </source>
</evidence>
<dbReference type="AlphaFoldDB" id="A0A1H8Y6S0"/>
<dbReference type="OrthoDB" id="3681637at2"/>
<dbReference type="RefSeq" id="WP_091620372.1">
    <property type="nucleotide sequence ID" value="NZ_FOEF01000011.1"/>
</dbReference>
<protein>
    <submittedName>
        <fullName evidence="1">Polyketide cyclase / dehydrase and lipid transport</fullName>
    </submittedName>
</protein>
<organism evidence="1 2">
    <name type="scientific">Amycolatopsis saalfeldensis</name>
    <dbReference type="NCBI Taxonomy" id="394193"/>
    <lineage>
        <taxon>Bacteria</taxon>
        <taxon>Bacillati</taxon>
        <taxon>Actinomycetota</taxon>
        <taxon>Actinomycetes</taxon>
        <taxon>Pseudonocardiales</taxon>
        <taxon>Pseudonocardiaceae</taxon>
        <taxon>Amycolatopsis</taxon>
    </lineage>
</organism>
<gene>
    <name evidence="1" type="ORF">SAMN04489732_111208</name>
</gene>
<proteinExistence type="predicted"/>
<dbReference type="CDD" id="cd07812">
    <property type="entry name" value="SRPBCC"/>
    <property type="match status" value="1"/>
</dbReference>
<evidence type="ECO:0000313" key="2">
    <source>
        <dbReference type="Proteomes" id="UP000198582"/>
    </source>
</evidence>
<dbReference type="Gene3D" id="3.30.530.20">
    <property type="match status" value="1"/>
</dbReference>
<dbReference type="InterPro" id="IPR019587">
    <property type="entry name" value="Polyketide_cyclase/dehydratase"/>
</dbReference>
<dbReference type="SUPFAM" id="SSF55961">
    <property type="entry name" value="Bet v1-like"/>
    <property type="match status" value="1"/>
</dbReference>
<dbReference type="EMBL" id="FOEF01000011">
    <property type="protein sequence ID" value="SEP47777.1"/>
    <property type="molecule type" value="Genomic_DNA"/>
</dbReference>
<dbReference type="Pfam" id="PF10604">
    <property type="entry name" value="Polyketide_cyc2"/>
    <property type="match status" value="1"/>
</dbReference>
<dbReference type="Proteomes" id="UP000198582">
    <property type="component" value="Unassembled WGS sequence"/>
</dbReference>
<dbReference type="InterPro" id="IPR023393">
    <property type="entry name" value="START-like_dom_sf"/>
</dbReference>